<feature type="transmembrane region" description="Helical" evidence="6">
    <location>
        <begin position="153"/>
        <end position="175"/>
    </location>
</feature>
<feature type="region of interest" description="Disordered" evidence="5">
    <location>
        <begin position="270"/>
        <end position="303"/>
    </location>
</feature>
<feature type="transmembrane region" description="Helical" evidence="6">
    <location>
        <begin position="195"/>
        <end position="221"/>
    </location>
</feature>
<feature type="transmembrane region" description="Helical" evidence="6">
    <location>
        <begin position="496"/>
        <end position="516"/>
    </location>
</feature>
<evidence type="ECO:0000256" key="3">
    <source>
        <dbReference type="ARBA" id="ARBA00022989"/>
    </source>
</evidence>
<feature type="compositionally biased region" description="Acidic residues" evidence="5">
    <location>
        <begin position="699"/>
        <end position="719"/>
    </location>
</feature>
<dbReference type="InterPro" id="IPR023041">
    <property type="entry name" value="Glucose_rcpt_Git3-like_N"/>
</dbReference>
<proteinExistence type="predicted"/>
<evidence type="ECO:0000313" key="9">
    <source>
        <dbReference type="EMBL" id="KAL2267163.1"/>
    </source>
</evidence>
<feature type="domain" description="G protein-coupled receptor GPR1/2/3 C-terminal" evidence="8">
    <location>
        <begin position="484"/>
        <end position="526"/>
    </location>
</feature>
<reference evidence="9 10" key="1">
    <citation type="journal article" date="2024" name="Commun. Biol.">
        <title>Comparative genomic analysis of thermophilic fungi reveals convergent evolutionary adaptations and gene losses.</title>
        <authorList>
            <person name="Steindorff A.S."/>
            <person name="Aguilar-Pontes M.V."/>
            <person name="Robinson A.J."/>
            <person name="Andreopoulos B."/>
            <person name="LaButti K."/>
            <person name="Kuo A."/>
            <person name="Mondo S."/>
            <person name="Riley R."/>
            <person name="Otillar R."/>
            <person name="Haridas S."/>
            <person name="Lipzen A."/>
            <person name="Grimwood J."/>
            <person name="Schmutz J."/>
            <person name="Clum A."/>
            <person name="Reid I.D."/>
            <person name="Moisan M.C."/>
            <person name="Butler G."/>
            <person name="Nguyen T.T.M."/>
            <person name="Dewar K."/>
            <person name="Conant G."/>
            <person name="Drula E."/>
            <person name="Henrissat B."/>
            <person name="Hansel C."/>
            <person name="Singer S."/>
            <person name="Hutchinson M.I."/>
            <person name="de Vries R.P."/>
            <person name="Natvig D.O."/>
            <person name="Powell A.J."/>
            <person name="Tsang A."/>
            <person name="Grigoriev I.V."/>
        </authorList>
    </citation>
    <scope>NUCLEOTIDE SEQUENCE [LARGE SCALE GENOMIC DNA]</scope>
    <source>
        <strain evidence="9 10">ATCC 22073</strain>
    </source>
</reference>
<dbReference type="EMBL" id="JAZGUE010000004">
    <property type="protein sequence ID" value="KAL2267163.1"/>
    <property type="molecule type" value="Genomic_DNA"/>
</dbReference>
<evidence type="ECO:0000256" key="1">
    <source>
        <dbReference type="ARBA" id="ARBA00004141"/>
    </source>
</evidence>
<sequence length="750" mass="82245">MDRSTIRELAGRSLGGPVPLRLPQTIDETAQHDLDTWHILRHLNIGAVVVSGVSLLMTTWTLYWLIRIRRNFRHELILLLIQSDFLKSLVFFIMPIANLAGDVIQSDSAFCQVAGFATAVGIQASDIAVFLIAVHSLMYLLRPRSGLYPYRHYAYLVYYLLPVATASIAFVGGGASENLGHYCYYRTDEPWEREALSWIPRYVVCISIIAIYAFIYVYVWWGTGGFGRERSDALHLDLCPSPRKESRVKLPSMPPRLTCHGLIPSTPCSRRTSATDTVTHVKERARAGSLPLSAERSGASGGGAAAAAAPAVSFGNWTGFAPPPAGTPGGNNASAGPPRRSVDSAQDPISPPCAGRLPQVPLPALCAPTRQPPVAKPASRFRPAEDAGPPTAPSPGGRRVSFQSSSPLQDDAQAGRPRFLSLPLLPPVKERRPLAAPSAASHTGTPVGIVGLLRTAETAETVTTVDTRAPSLALIATETQEPEQNRRKTLRQLWSLFIYPLVYIIVWVFPFVSHILRYDNAYHHLPAAPPAAVYYPGSLGGAAPFFARAPRWLLVTNMVGYCIQGAVNSAVFLLREKPWRLAAGRTFFESIRKRWAWRRARLVNALRTVGFALGIPGIGPGEDAGSGGRTREEVLLDGRLARERRANEEVAEKERRERQRELERAAAATAVAATAAAYDAEAAVRSRQTSVGTGREWWDVFEEEEEEEEEEAWEEEEEEVIRQKQDGDDGDDDDDDDDGDDGGNRRHGKV</sequence>
<feature type="transmembrane region" description="Helical" evidence="6">
    <location>
        <begin position="552"/>
        <end position="574"/>
    </location>
</feature>
<dbReference type="Pfam" id="PF11710">
    <property type="entry name" value="Git3"/>
    <property type="match status" value="1"/>
</dbReference>
<evidence type="ECO:0000259" key="7">
    <source>
        <dbReference type="Pfam" id="PF11710"/>
    </source>
</evidence>
<dbReference type="Gene3D" id="1.20.1070.10">
    <property type="entry name" value="Rhodopsin 7-helix transmembrane proteins"/>
    <property type="match status" value="1"/>
</dbReference>
<evidence type="ECO:0000256" key="4">
    <source>
        <dbReference type="ARBA" id="ARBA00023136"/>
    </source>
</evidence>
<feature type="region of interest" description="Disordered" evidence="5">
    <location>
        <begin position="319"/>
        <end position="413"/>
    </location>
</feature>
<evidence type="ECO:0000313" key="10">
    <source>
        <dbReference type="Proteomes" id="UP001600064"/>
    </source>
</evidence>
<organism evidence="9 10">
    <name type="scientific">Remersonia thermophila</name>
    <dbReference type="NCBI Taxonomy" id="72144"/>
    <lineage>
        <taxon>Eukaryota</taxon>
        <taxon>Fungi</taxon>
        <taxon>Dikarya</taxon>
        <taxon>Ascomycota</taxon>
        <taxon>Pezizomycotina</taxon>
        <taxon>Sordariomycetes</taxon>
        <taxon>Sordariomycetidae</taxon>
        <taxon>Sordariales</taxon>
        <taxon>Sordariales incertae sedis</taxon>
        <taxon>Remersonia</taxon>
    </lineage>
</organism>
<feature type="domain" description="Glucose receptor Git3-like N-terminal" evidence="7">
    <location>
        <begin position="42"/>
        <end position="219"/>
    </location>
</feature>
<evidence type="ECO:0000256" key="5">
    <source>
        <dbReference type="SAM" id="MobiDB-lite"/>
    </source>
</evidence>
<feature type="transmembrane region" description="Helical" evidence="6">
    <location>
        <begin position="116"/>
        <end position="141"/>
    </location>
</feature>
<accession>A0ABR4DA09</accession>
<dbReference type="GeneID" id="98125574"/>
<feature type="compositionally biased region" description="Acidic residues" evidence="5">
    <location>
        <begin position="728"/>
        <end position="741"/>
    </location>
</feature>
<dbReference type="Proteomes" id="UP001600064">
    <property type="component" value="Unassembled WGS sequence"/>
</dbReference>
<feature type="transmembrane region" description="Helical" evidence="6">
    <location>
        <begin position="43"/>
        <end position="65"/>
    </location>
</feature>
<comment type="caution">
    <text evidence="9">The sequence shown here is derived from an EMBL/GenBank/DDBJ whole genome shotgun (WGS) entry which is preliminary data.</text>
</comment>
<gene>
    <name evidence="9" type="ORF">VTJ83DRAFT_4440</name>
</gene>
<comment type="subcellular location">
    <subcellularLocation>
        <location evidence="1">Membrane</location>
        <topology evidence="1">Multi-pass membrane protein</topology>
    </subcellularLocation>
</comment>
<name>A0ABR4DA09_9PEZI</name>
<protein>
    <submittedName>
        <fullName evidence="9">Uncharacterized protein</fullName>
    </submittedName>
</protein>
<feature type="domain" description="G protein-coupled receptor GPR1/2/3 C-terminal" evidence="8">
    <location>
        <begin position="551"/>
        <end position="580"/>
    </location>
</feature>
<dbReference type="InterPro" id="IPR022596">
    <property type="entry name" value="GPR1/2/3_C"/>
</dbReference>
<keyword evidence="4 6" id="KW-0472">Membrane</keyword>
<feature type="transmembrane region" description="Helical" evidence="6">
    <location>
        <begin position="77"/>
        <end position="96"/>
    </location>
</feature>
<keyword evidence="2 6" id="KW-0812">Transmembrane</keyword>
<dbReference type="Pfam" id="PF11970">
    <property type="entry name" value="GPR_Gpa2_C"/>
    <property type="match status" value="2"/>
</dbReference>
<evidence type="ECO:0000259" key="8">
    <source>
        <dbReference type="Pfam" id="PF11970"/>
    </source>
</evidence>
<dbReference type="PANTHER" id="PTHR23112:SF37">
    <property type="entry name" value="G PROTEIN-COUPLED RECEPTOR GPR1"/>
    <property type="match status" value="1"/>
</dbReference>
<dbReference type="CDD" id="cd00637">
    <property type="entry name" value="7tm_classA_rhodopsin-like"/>
    <property type="match status" value="1"/>
</dbReference>
<dbReference type="RefSeq" id="XP_070865890.1">
    <property type="nucleotide sequence ID" value="XM_071010930.1"/>
</dbReference>
<keyword evidence="3 6" id="KW-1133">Transmembrane helix</keyword>
<dbReference type="PANTHER" id="PTHR23112">
    <property type="entry name" value="G PROTEIN-COUPLED RECEPTOR 157-RELATED"/>
    <property type="match status" value="1"/>
</dbReference>
<feature type="region of interest" description="Disordered" evidence="5">
    <location>
        <begin position="679"/>
        <end position="750"/>
    </location>
</feature>
<evidence type="ECO:0000256" key="2">
    <source>
        <dbReference type="ARBA" id="ARBA00022692"/>
    </source>
</evidence>
<evidence type="ECO:0000256" key="6">
    <source>
        <dbReference type="SAM" id="Phobius"/>
    </source>
</evidence>
<keyword evidence="10" id="KW-1185">Reference proteome</keyword>